<keyword evidence="14" id="KW-0830">Ubiquinone</keyword>
<evidence type="ECO:0000256" key="19">
    <source>
        <dbReference type="SAM" id="Phobius"/>
    </source>
</evidence>
<comment type="catalytic activity">
    <reaction evidence="18">
        <text>a ubiquinone + NADH + 5 H(+)(in) = a ubiquinol + NAD(+) + 4 H(+)(out)</text>
        <dbReference type="Rhea" id="RHEA:29091"/>
        <dbReference type="Rhea" id="RHEA-COMP:9565"/>
        <dbReference type="Rhea" id="RHEA-COMP:9566"/>
        <dbReference type="ChEBI" id="CHEBI:15378"/>
        <dbReference type="ChEBI" id="CHEBI:16389"/>
        <dbReference type="ChEBI" id="CHEBI:17976"/>
        <dbReference type="ChEBI" id="CHEBI:57540"/>
        <dbReference type="ChEBI" id="CHEBI:57945"/>
        <dbReference type="EC" id="7.1.1.2"/>
    </reaction>
</comment>
<evidence type="ECO:0000256" key="13">
    <source>
        <dbReference type="ARBA" id="ARBA00023027"/>
    </source>
</evidence>
<keyword evidence="6" id="KW-0813">Transport</keyword>
<dbReference type="GO" id="GO:0006120">
    <property type="term" value="P:mitochondrial electron transport, NADH to ubiquinone"/>
    <property type="evidence" value="ECO:0007669"/>
    <property type="project" value="TreeGrafter"/>
</dbReference>
<evidence type="ECO:0000256" key="6">
    <source>
        <dbReference type="ARBA" id="ARBA00022448"/>
    </source>
</evidence>
<dbReference type="PANTHER" id="PTHR46552:SF1">
    <property type="entry name" value="NADH-UBIQUINONE OXIDOREDUCTASE CHAIN 2"/>
    <property type="match status" value="1"/>
</dbReference>
<dbReference type="Pfam" id="PF00361">
    <property type="entry name" value="Proton_antipo_M"/>
    <property type="match status" value="1"/>
</dbReference>
<dbReference type="EMBL" id="MN841004">
    <property type="protein sequence ID" value="QLI42495.1"/>
    <property type="molecule type" value="Genomic_DNA"/>
</dbReference>
<evidence type="ECO:0000256" key="14">
    <source>
        <dbReference type="ARBA" id="ARBA00023075"/>
    </source>
</evidence>
<comment type="subcellular location">
    <subcellularLocation>
        <location evidence="2">Mitochondrion inner membrane</location>
        <topology evidence="2">Multi-pass membrane protein</topology>
    </subcellularLocation>
</comment>
<name>A0A7D5TZC4_9HYME</name>
<evidence type="ECO:0000256" key="11">
    <source>
        <dbReference type="ARBA" id="ARBA00022982"/>
    </source>
</evidence>
<dbReference type="GO" id="GO:0008137">
    <property type="term" value="F:NADH dehydrogenase (ubiquinone) activity"/>
    <property type="evidence" value="ECO:0007669"/>
    <property type="project" value="UniProtKB-EC"/>
</dbReference>
<dbReference type="InterPro" id="IPR050175">
    <property type="entry name" value="Complex_I_Subunit_2"/>
</dbReference>
<evidence type="ECO:0000256" key="2">
    <source>
        <dbReference type="ARBA" id="ARBA00004448"/>
    </source>
</evidence>
<evidence type="ECO:0000256" key="18">
    <source>
        <dbReference type="ARBA" id="ARBA00049551"/>
    </source>
</evidence>
<feature type="transmembrane region" description="Helical" evidence="19">
    <location>
        <begin position="89"/>
        <end position="110"/>
    </location>
</feature>
<sequence length="344" mass="42264">MYQSKNMLYLMIILLSLISLFFSNYFLVWMFMEIVTLTMIYIMIKDSGMNNLSSIVYYIVSMISSLMLFFIMIMKMITLKDGLDFVYNFMMLISLLLKLGMFPFSSWYVYISKDMKWMYLFLFSTILKLQPLYLMYLLSSFFEILMFIIMMSMLYSMIMVLISCTSIKSLLVYSSISHTSIMMLLMMMSTKLFILYFSLYLIMSFLFFFMMYELEYMCVNEELIFNKDFMSWYNSLFIVFIMILYSSMPPLMTFIMKWILIEYMMYNYMLYMLFLIILIFVSMSMIWNYMNLFNNMFYYPFKSIKSYSYKYKFNNFKFNKYIYMMLFLYLMLFLIYIYIDILMF</sequence>
<keyword evidence="12 19" id="KW-1133">Transmembrane helix</keyword>
<evidence type="ECO:0000259" key="20">
    <source>
        <dbReference type="Pfam" id="PF00361"/>
    </source>
</evidence>
<evidence type="ECO:0000313" key="21">
    <source>
        <dbReference type="EMBL" id="QLI42495.1"/>
    </source>
</evidence>
<evidence type="ECO:0000256" key="7">
    <source>
        <dbReference type="ARBA" id="ARBA00022660"/>
    </source>
</evidence>
<evidence type="ECO:0000256" key="9">
    <source>
        <dbReference type="ARBA" id="ARBA00022792"/>
    </source>
</evidence>
<dbReference type="EC" id="7.1.1.2" evidence="4"/>
<feature type="transmembrane region" description="Helical" evidence="19">
    <location>
        <begin position="232"/>
        <end position="256"/>
    </location>
</feature>
<dbReference type="GO" id="GO:0005743">
    <property type="term" value="C:mitochondrial inner membrane"/>
    <property type="evidence" value="ECO:0007669"/>
    <property type="project" value="UniProtKB-SubCell"/>
</dbReference>
<comment type="similarity">
    <text evidence="3">Belongs to the complex I subunit 2 family.</text>
</comment>
<keyword evidence="11" id="KW-0249">Electron transport</keyword>
<feature type="transmembrane region" description="Helical" evidence="19">
    <location>
        <begin position="321"/>
        <end position="339"/>
    </location>
</feature>
<accession>A0A7D5TZC4</accession>
<keyword evidence="10" id="KW-1278">Translocase</keyword>
<keyword evidence="9" id="KW-0999">Mitochondrion inner membrane</keyword>
<keyword evidence="16 19" id="KW-0472">Membrane</keyword>
<evidence type="ECO:0000256" key="16">
    <source>
        <dbReference type="ARBA" id="ARBA00023136"/>
    </source>
</evidence>
<feature type="domain" description="NADH:quinone oxidoreductase/Mrp antiporter transmembrane" evidence="20">
    <location>
        <begin position="24"/>
        <end position="277"/>
    </location>
</feature>
<feature type="transmembrane region" description="Helical" evidence="19">
    <location>
        <begin position="7"/>
        <end position="22"/>
    </location>
</feature>
<feature type="transmembrane region" description="Helical" evidence="19">
    <location>
        <begin position="144"/>
        <end position="171"/>
    </location>
</feature>
<reference evidence="21" key="2">
    <citation type="journal article" date="2020" name="Genome Biol. Evol.">
        <title>The first draft genome of the plasterer bee Colletes gigas (Hymenoptera: Colletidae: Colletes).</title>
        <authorList>
            <person name="Zhou Q.S."/>
            <person name="Luo A."/>
            <person name="Zhang F."/>
            <person name="Niu Z.Q."/>
            <person name="Wu Q.T."/>
            <person name="Xiong M."/>
            <person name="Orr M.C."/>
            <person name="Zhu C.D."/>
        </authorList>
    </citation>
    <scope>NUCLEOTIDE SEQUENCE</scope>
</reference>
<dbReference type="PANTHER" id="PTHR46552">
    <property type="entry name" value="NADH-UBIQUINONE OXIDOREDUCTASE CHAIN 2"/>
    <property type="match status" value="1"/>
</dbReference>
<evidence type="ECO:0000256" key="10">
    <source>
        <dbReference type="ARBA" id="ARBA00022967"/>
    </source>
</evidence>
<dbReference type="InterPro" id="IPR001750">
    <property type="entry name" value="ND/Mrp_TM"/>
</dbReference>
<proteinExistence type="inferred from homology"/>
<feature type="transmembrane region" description="Helical" evidence="19">
    <location>
        <begin position="268"/>
        <end position="290"/>
    </location>
</feature>
<evidence type="ECO:0000256" key="17">
    <source>
        <dbReference type="ARBA" id="ARBA00031028"/>
    </source>
</evidence>
<protein>
    <recommendedName>
        <fullName evidence="5">NADH-ubiquinone oxidoreductase chain 2</fullName>
        <ecNumber evidence="4">7.1.1.2</ecNumber>
    </recommendedName>
    <alternativeName>
        <fullName evidence="17">NADH dehydrogenase subunit 2</fullName>
    </alternativeName>
</protein>
<keyword evidence="8 19" id="KW-0812">Transmembrane</keyword>
<evidence type="ECO:0000256" key="4">
    <source>
        <dbReference type="ARBA" id="ARBA00012944"/>
    </source>
</evidence>
<organism evidence="21">
    <name type="scientific">Colletes gigas</name>
    <dbReference type="NCBI Taxonomy" id="935657"/>
    <lineage>
        <taxon>Eukaryota</taxon>
        <taxon>Metazoa</taxon>
        <taxon>Ecdysozoa</taxon>
        <taxon>Arthropoda</taxon>
        <taxon>Hexapoda</taxon>
        <taxon>Insecta</taxon>
        <taxon>Pterygota</taxon>
        <taxon>Neoptera</taxon>
        <taxon>Endopterygota</taxon>
        <taxon>Hymenoptera</taxon>
        <taxon>Apocrita</taxon>
        <taxon>Aculeata</taxon>
        <taxon>Apoidea</taxon>
        <taxon>Anthophila</taxon>
        <taxon>Colletidae</taxon>
        <taxon>Colletinae</taxon>
        <taxon>Colletes</taxon>
    </lineage>
</organism>
<keyword evidence="7" id="KW-0679">Respiratory chain</keyword>
<feature type="transmembrane region" description="Helical" evidence="19">
    <location>
        <begin position="56"/>
        <end position="77"/>
    </location>
</feature>
<evidence type="ECO:0000256" key="8">
    <source>
        <dbReference type="ARBA" id="ARBA00022692"/>
    </source>
</evidence>
<keyword evidence="13" id="KW-0520">NAD</keyword>
<feature type="transmembrane region" description="Helical" evidence="19">
    <location>
        <begin position="192"/>
        <end position="212"/>
    </location>
</feature>
<evidence type="ECO:0000256" key="5">
    <source>
        <dbReference type="ARBA" id="ARBA00021008"/>
    </source>
</evidence>
<dbReference type="AlphaFoldDB" id="A0A7D5TZC4"/>
<evidence type="ECO:0000256" key="3">
    <source>
        <dbReference type="ARBA" id="ARBA00007012"/>
    </source>
</evidence>
<evidence type="ECO:0000256" key="1">
    <source>
        <dbReference type="ARBA" id="ARBA00003257"/>
    </source>
</evidence>
<evidence type="ECO:0000256" key="12">
    <source>
        <dbReference type="ARBA" id="ARBA00022989"/>
    </source>
</evidence>
<evidence type="ECO:0000256" key="15">
    <source>
        <dbReference type="ARBA" id="ARBA00023128"/>
    </source>
</evidence>
<keyword evidence="15 21" id="KW-0496">Mitochondrion</keyword>
<gene>
    <name evidence="21" type="primary">ND2</name>
</gene>
<reference evidence="21" key="1">
    <citation type="submission" date="2019-12" db="EMBL/GenBank/DDBJ databases">
        <authorList>
            <person name="Zhou Q.-S."/>
        </authorList>
    </citation>
    <scope>NUCLEOTIDE SEQUENCE</scope>
</reference>
<comment type="function">
    <text evidence="1">Core subunit of the mitochondrial membrane respiratory chain NADH dehydrogenase (Complex I) that is believed to belong to the minimal assembly required for catalysis. Complex I functions in the transfer of electrons from NADH to the respiratory chain. The immediate electron acceptor for the enzyme is believed to be ubiquinone.</text>
</comment>
<geneLocation type="mitochondrion" evidence="21"/>